<dbReference type="AlphaFoldDB" id="A0A644T606"/>
<dbReference type="EMBL" id="VSSQ01000015">
    <property type="protein sequence ID" value="MPL61592.1"/>
    <property type="molecule type" value="Genomic_DNA"/>
</dbReference>
<dbReference type="InterPro" id="IPR057895">
    <property type="entry name" value="Mom"/>
</dbReference>
<evidence type="ECO:0008006" key="2">
    <source>
        <dbReference type="Google" id="ProtNLM"/>
    </source>
</evidence>
<gene>
    <name evidence="1" type="ORF">SDC9_07169</name>
</gene>
<accession>A0A644T606</accession>
<name>A0A644T606_9ZZZZ</name>
<comment type="caution">
    <text evidence="1">The sequence shown here is derived from an EMBL/GenBank/DDBJ whole genome shotgun (WGS) entry which is preliminary data.</text>
</comment>
<proteinExistence type="predicted"/>
<protein>
    <recommendedName>
        <fullName evidence="2">Protein Mom</fullName>
    </recommendedName>
</protein>
<organism evidence="1">
    <name type="scientific">bioreactor metagenome</name>
    <dbReference type="NCBI Taxonomy" id="1076179"/>
    <lineage>
        <taxon>unclassified sequences</taxon>
        <taxon>metagenomes</taxon>
        <taxon>ecological metagenomes</taxon>
    </lineage>
</organism>
<sequence>MCKLEGEDTNTTCAVGVTESTASSRDARRGLRPTAALQSLRVKPIPFTAAKRILERNHYLHSMPGGTKLAFGVFFEGRLEGAITFGSGPANAYKMVSEASPSDCLTLSRLWLSDSLPSNSESRVLGVTLRALRKHTKTKFVISYADPSQGHLGTIYQATGWVYTGLSLAMPMFDIGDGKPRHSRSLSHSFGSHSIKHFNSHGVEVRVIPQSHKHRYFYFLDKEYKGRLRVEPKSYPKKKGENG</sequence>
<reference evidence="1" key="1">
    <citation type="submission" date="2019-08" db="EMBL/GenBank/DDBJ databases">
        <authorList>
            <person name="Kucharzyk K."/>
            <person name="Murdoch R.W."/>
            <person name="Higgins S."/>
            <person name="Loffler F."/>
        </authorList>
    </citation>
    <scope>NUCLEOTIDE SEQUENCE</scope>
</reference>
<evidence type="ECO:0000313" key="1">
    <source>
        <dbReference type="EMBL" id="MPL61592.1"/>
    </source>
</evidence>
<dbReference type="Pfam" id="PF25680">
    <property type="entry name" value="Mom"/>
    <property type="match status" value="1"/>
</dbReference>